<dbReference type="AlphaFoldDB" id="A0AAV4LYX0"/>
<evidence type="ECO:0000256" key="9">
    <source>
        <dbReference type="ARBA" id="ARBA00022989"/>
    </source>
</evidence>
<comment type="similarity">
    <text evidence="3">Belongs to the PIGM family.</text>
</comment>
<evidence type="ECO:0000256" key="7">
    <source>
        <dbReference type="ARBA" id="ARBA00022692"/>
    </source>
</evidence>
<reference evidence="14 15" key="1">
    <citation type="submission" date="2021-06" db="EMBL/GenBank/DDBJ databases">
        <title>Genome sequence of Babesia caballi.</title>
        <authorList>
            <person name="Yamagishi J."/>
            <person name="Kidaka T."/>
            <person name="Ochi A."/>
        </authorList>
    </citation>
    <scope>NUCLEOTIDE SEQUENCE [LARGE SCALE GENOMIC DNA]</scope>
    <source>
        <strain evidence="14">USDA-D6B2</strain>
    </source>
</reference>
<keyword evidence="9 13" id="KW-1133">Transmembrane helix</keyword>
<evidence type="ECO:0000256" key="3">
    <source>
        <dbReference type="ARBA" id="ARBA00011071"/>
    </source>
</evidence>
<comment type="caution">
    <text evidence="14">The sequence shown here is derived from an EMBL/GenBank/DDBJ whole genome shotgun (WGS) entry which is preliminary data.</text>
</comment>
<evidence type="ECO:0000256" key="10">
    <source>
        <dbReference type="ARBA" id="ARBA00023136"/>
    </source>
</evidence>
<dbReference type="GO" id="GO:0006506">
    <property type="term" value="P:GPI anchor biosynthetic process"/>
    <property type="evidence" value="ECO:0007669"/>
    <property type="project" value="UniProtKB-KW"/>
</dbReference>
<feature type="transmembrane region" description="Helical" evidence="13">
    <location>
        <begin position="143"/>
        <end position="164"/>
    </location>
</feature>
<keyword evidence="5 14" id="KW-0328">Glycosyltransferase</keyword>
<comment type="pathway">
    <text evidence="2">Glycolipid biosynthesis; glycosylphosphatidylinositol-anchor biosynthesis.</text>
</comment>
<dbReference type="GO" id="GO:0051751">
    <property type="term" value="F:alpha-1,4-mannosyltransferase activity"/>
    <property type="evidence" value="ECO:0007669"/>
    <property type="project" value="InterPro"/>
</dbReference>
<evidence type="ECO:0000313" key="15">
    <source>
        <dbReference type="Proteomes" id="UP001497744"/>
    </source>
</evidence>
<dbReference type="PANTHER" id="PTHR12886">
    <property type="entry name" value="PIG-M MANNOSYLTRANSFERASE"/>
    <property type="match status" value="1"/>
</dbReference>
<evidence type="ECO:0000313" key="14">
    <source>
        <dbReference type="EMBL" id="GIX65353.1"/>
    </source>
</evidence>
<evidence type="ECO:0000256" key="5">
    <source>
        <dbReference type="ARBA" id="ARBA00022676"/>
    </source>
</evidence>
<protein>
    <recommendedName>
        <fullName evidence="11">GPI mannosyltransferase I</fullName>
    </recommendedName>
</protein>
<evidence type="ECO:0000256" key="4">
    <source>
        <dbReference type="ARBA" id="ARBA00022502"/>
    </source>
</evidence>
<proteinExistence type="inferred from homology"/>
<evidence type="ECO:0000256" key="2">
    <source>
        <dbReference type="ARBA" id="ARBA00004687"/>
    </source>
</evidence>
<dbReference type="GO" id="GO:0004376">
    <property type="term" value="F:GPI mannosyltransferase activity"/>
    <property type="evidence" value="ECO:0007669"/>
    <property type="project" value="InterPro"/>
</dbReference>
<accession>A0AAV4LYX0</accession>
<feature type="transmembrane region" description="Helical" evidence="13">
    <location>
        <begin position="272"/>
        <end position="295"/>
    </location>
</feature>
<organism evidence="14 15">
    <name type="scientific">Babesia caballi</name>
    <dbReference type="NCBI Taxonomy" id="5871"/>
    <lineage>
        <taxon>Eukaryota</taxon>
        <taxon>Sar</taxon>
        <taxon>Alveolata</taxon>
        <taxon>Apicomplexa</taxon>
        <taxon>Aconoidasida</taxon>
        <taxon>Piroplasmida</taxon>
        <taxon>Babesiidae</taxon>
        <taxon>Babesia</taxon>
    </lineage>
</organism>
<gene>
    <name evidence="14" type="ORF">BcabD6B2_47880</name>
</gene>
<keyword evidence="10 13" id="KW-0472">Membrane</keyword>
<feature type="region of interest" description="Disordered" evidence="12">
    <location>
        <begin position="818"/>
        <end position="842"/>
    </location>
</feature>
<dbReference type="Proteomes" id="UP001497744">
    <property type="component" value="Unassembled WGS sequence"/>
</dbReference>
<keyword evidence="4" id="KW-0337">GPI-anchor biosynthesis</keyword>
<dbReference type="GO" id="GO:0005789">
    <property type="term" value="C:endoplasmic reticulum membrane"/>
    <property type="evidence" value="ECO:0007669"/>
    <property type="project" value="UniProtKB-SubCell"/>
</dbReference>
<keyword evidence="7 13" id="KW-0812">Transmembrane</keyword>
<evidence type="ECO:0000256" key="8">
    <source>
        <dbReference type="ARBA" id="ARBA00022824"/>
    </source>
</evidence>
<evidence type="ECO:0000256" key="13">
    <source>
        <dbReference type="SAM" id="Phobius"/>
    </source>
</evidence>
<keyword evidence="6" id="KW-0808">Transferase</keyword>
<dbReference type="EMBL" id="BPLF01000004">
    <property type="protein sequence ID" value="GIX65353.1"/>
    <property type="molecule type" value="Genomic_DNA"/>
</dbReference>
<dbReference type="GeneID" id="94196834"/>
<evidence type="ECO:0000256" key="1">
    <source>
        <dbReference type="ARBA" id="ARBA00004477"/>
    </source>
</evidence>
<feature type="transmembrane region" description="Helical" evidence="13">
    <location>
        <begin position="84"/>
        <end position="112"/>
    </location>
</feature>
<dbReference type="Pfam" id="PF05007">
    <property type="entry name" value="Mannosyl_trans"/>
    <property type="match status" value="1"/>
</dbReference>
<dbReference type="GO" id="GO:1990529">
    <property type="term" value="C:glycosylphosphatidylinositol-mannosyltransferase I complex"/>
    <property type="evidence" value="ECO:0007669"/>
    <property type="project" value="TreeGrafter"/>
</dbReference>
<dbReference type="InterPro" id="IPR007704">
    <property type="entry name" value="PIG-M"/>
</dbReference>
<keyword evidence="8" id="KW-0256">Endoplasmic reticulum</keyword>
<comment type="subcellular location">
    <subcellularLocation>
        <location evidence="1">Endoplasmic reticulum membrane</location>
        <topology evidence="1">Multi-pass membrane protein</topology>
    </subcellularLocation>
</comment>
<evidence type="ECO:0000256" key="12">
    <source>
        <dbReference type="SAM" id="MobiDB-lite"/>
    </source>
</evidence>
<sequence length="919" mass="103799">MTRRALLLVPNITVGKYFGKALFSTIDLFTGYMLEQSVGPGDVFLPSLWLFNPFVLAVSARGNADGIICFLVVATIYYLKRDSIVTSAVFFGLAVHFKLYPIIYALPLVLYLSSEGAKRHNPKETWFKRCMRTLVTGVNLKQVTFAVVSSAVFFLSSYMAYYFYGFDFLYESYLYHYIRKDHRHNFSIYFNAIYHIVDSGNPVHPLLTFVPQLVCLLGYGLLGLWDVELAIFLQTISFVSLNKVCTCQYYLWWMCLVPLVYNKLTPENFDTLTQRVVIGCFVLSNAVWLGFAYLLEMMGYNTYNMLHEAAAEALYPRERLLHRLNVRLQRLRQPLVHHPLDALLVVVQLVGLANPAGDGPAHLLRAPQVDAGDEVGDLLPRSFGTPQPSQLLLQAADSLLALDNVGAPRSHALRPREQVFQPLPVFGQRLQHGGHLRVDTAKGGDRLRDGHLKVLPRLEVEHDLAVDAGNCLDNFHRFGLKIHVLGHQRPGGPEGVARLRFRVAGVLSQLLYALLDSSIPAASRKTGRDRLHVGTDTGNGKSICKCATKFFHLHRGLLSEGHRRHRSAQVPQLILGLQIAVDSLHQIHLVSGVAPQVLEGVVRILLPPTSQNERLRVVIDVVTRGPNVGQTFNGNNPAIQEDHACLHSRMCDARNLRYPQQARTDPSLVAAGAVYAHVLQVLHADIRPWPVKMRCLRPQRRIPLIQDQRTIHRRHDHLEHRLRPHHGHGLKPVPAGVLVRFELVHRRHDLDWGTVPGLHSLAPCQALHQQRDVLRCTQGVHARRRLYAVPLLHELVSQPHNPALFLEALDTARQQHRAVGKHQPIVGQHKERRRPPGELPLGIPAEIHNRPLRRCIGVVPRIPVARPAHSLRQLHGHEGRVDALIHVEYAHHSPHFDFKEATMPRWLYSPFKRILALAR</sequence>
<evidence type="ECO:0000256" key="6">
    <source>
        <dbReference type="ARBA" id="ARBA00022679"/>
    </source>
</evidence>
<evidence type="ECO:0000256" key="11">
    <source>
        <dbReference type="ARBA" id="ARBA00032997"/>
    </source>
</evidence>
<feature type="transmembrane region" description="Helical" evidence="13">
    <location>
        <begin position="54"/>
        <end position="78"/>
    </location>
</feature>
<name>A0AAV4LYX0_BABCB</name>
<keyword evidence="15" id="KW-1185">Reference proteome</keyword>
<dbReference type="PANTHER" id="PTHR12886:SF0">
    <property type="entry name" value="GPI MANNOSYLTRANSFERASE 1"/>
    <property type="match status" value="1"/>
</dbReference>
<dbReference type="RefSeq" id="XP_067717422.1">
    <property type="nucleotide sequence ID" value="XM_067861321.1"/>
</dbReference>